<organism evidence="2">
    <name type="scientific">bioreactor metagenome</name>
    <dbReference type="NCBI Taxonomy" id="1076179"/>
    <lineage>
        <taxon>unclassified sequences</taxon>
        <taxon>metagenomes</taxon>
        <taxon>ecological metagenomes</taxon>
    </lineage>
</organism>
<reference evidence="2" key="1">
    <citation type="submission" date="2019-08" db="EMBL/GenBank/DDBJ databases">
        <authorList>
            <person name="Kucharzyk K."/>
            <person name="Murdoch R.W."/>
            <person name="Higgins S."/>
            <person name="Loffler F."/>
        </authorList>
    </citation>
    <scope>NUCLEOTIDE SEQUENCE</scope>
</reference>
<proteinExistence type="predicted"/>
<accession>A0A645HST2</accession>
<feature type="compositionally biased region" description="Basic and acidic residues" evidence="1">
    <location>
        <begin position="72"/>
        <end position="82"/>
    </location>
</feature>
<protein>
    <submittedName>
        <fullName evidence="2">Uncharacterized protein</fullName>
    </submittedName>
</protein>
<feature type="region of interest" description="Disordered" evidence="1">
    <location>
        <begin position="59"/>
        <end position="82"/>
    </location>
</feature>
<dbReference type="EMBL" id="VSSQ01098647">
    <property type="protein sequence ID" value="MPN41532.1"/>
    <property type="molecule type" value="Genomic_DNA"/>
</dbReference>
<dbReference type="AlphaFoldDB" id="A0A645HST2"/>
<gene>
    <name evidence="2" type="ORF">SDC9_189084</name>
</gene>
<sequence length="82" mass="9770">MNFFPVLQEQPVLRQCDGRQHISQANHQIRTVIREYFHNKRIGYKKTGKKSVAVPVQLVSGHGFEQRTQQRRRNDQKNNKRN</sequence>
<comment type="caution">
    <text evidence="2">The sequence shown here is derived from an EMBL/GenBank/DDBJ whole genome shotgun (WGS) entry which is preliminary data.</text>
</comment>
<name>A0A645HST2_9ZZZZ</name>
<evidence type="ECO:0000256" key="1">
    <source>
        <dbReference type="SAM" id="MobiDB-lite"/>
    </source>
</evidence>
<evidence type="ECO:0000313" key="2">
    <source>
        <dbReference type="EMBL" id="MPN41532.1"/>
    </source>
</evidence>